<proteinExistence type="predicted"/>
<organism evidence="2 3">
    <name type="scientific">Acidithrix ferrooxidans</name>
    <dbReference type="NCBI Taxonomy" id="1280514"/>
    <lineage>
        <taxon>Bacteria</taxon>
        <taxon>Bacillati</taxon>
        <taxon>Actinomycetota</taxon>
        <taxon>Acidimicrobiia</taxon>
        <taxon>Acidimicrobiales</taxon>
        <taxon>Acidimicrobiaceae</taxon>
        <taxon>Acidithrix</taxon>
    </lineage>
</organism>
<evidence type="ECO:0000259" key="1">
    <source>
        <dbReference type="Pfam" id="PF01037"/>
    </source>
</evidence>
<evidence type="ECO:0000313" key="3">
    <source>
        <dbReference type="Proteomes" id="UP000032360"/>
    </source>
</evidence>
<dbReference type="Pfam" id="PF01037">
    <property type="entry name" value="AsnC_trans_reg"/>
    <property type="match status" value="1"/>
</dbReference>
<gene>
    <name evidence="2" type="ORF">AXFE_22240</name>
</gene>
<comment type="caution">
    <text evidence="2">The sequence shown here is derived from an EMBL/GenBank/DDBJ whole genome shotgun (WGS) entry which is preliminary data.</text>
</comment>
<accession>A0A0D8HIP7</accession>
<dbReference type="EMBL" id="JXYS01000070">
    <property type="protein sequence ID" value="KJF16941.1"/>
    <property type="molecule type" value="Genomic_DNA"/>
</dbReference>
<dbReference type="OrthoDB" id="9797216at2"/>
<dbReference type="Proteomes" id="UP000032360">
    <property type="component" value="Unassembled WGS sequence"/>
</dbReference>
<dbReference type="InterPro" id="IPR011008">
    <property type="entry name" value="Dimeric_a/b-barrel"/>
</dbReference>
<reference evidence="2 3" key="1">
    <citation type="submission" date="2015-01" db="EMBL/GenBank/DDBJ databases">
        <title>Draft genome of the acidophilic iron oxidizer Acidithrix ferrooxidans strain Py-F3.</title>
        <authorList>
            <person name="Poehlein A."/>
            <person name="Eisen S."/>
            <person name="Schloemann M."/>
            <person name="Johnson B.D."/>
            <person name="Daniel R."/>
            <person name="Muehling M."/>
        </authorList>
    </citation>
    <scope>NUCLEOTIDE SEQUENCE [LARGE SCALE GENOMIC DNA]</scope>
    <source>
        <strain evidence="2 3">Py-F3</strain>
    </source>
</reference>
<feature type="domain" description="Transcription regulator AsnC/Lrp ligand binding" evidence="1">
    <location>
        <begin position="6"/>
        <end position="72"/>
    </location>
</feature>
<sequence>MIAAFVLIQTEIGRVAEVGKALRDAPGVESADEVTGPYDIIAKVHASDLLTLGRSVTGAIQKIPGVTRTLTCPTTRHLNLPEDPSPHRENDL</sequence>
<keyword evidence="3" id="KW-1185">Reference proteome</keyword>
<evidence type="ECO:0000313" key="2">
    <source>
        <dbReference type="EMBL" id="KJF16941.1"/>
    </source>
</evidence>
<dbReference type="SUPFAM" id="SSF54909">
    <property type="entry name" value="Dimeric alpha+beta barrel"/>
    <property type="match status" value="1"/>
</dbReference>
<name>A0A0D8HIP7_9ACTN</name>
<dbReference type="STRING" id="1280514.AXFE_22240"/>
<dbReference type="Gene3D" id="3.30.70.920">
    <property type="match status" value="1"/>
</dbReference>
<protein>
    <submittedName>
        <fullName evidence="2">AsnC family protein</fullName>
    </submittedName>
</protein>
<dbReference type="AlphaFoldDB" id="A0A0D8HIP7"/>
<dbReference type="InterPro" id="IPR019887">
    <property type="entry name" value="Tscrpt_reg_AsnC/Lrp_C"/>
</dbReference>